<sequence length="322" mass="35823">MTLKSIRRRSGLGVKKLGGSPRRNSPIKRRRSPLSGAEGPGVTNIKVSVRVRPSNERESESEGALRSIIDVVDEKLLIFDPKVDDDNFYFQGKRQRRRDLNKRPQKDHKFTFDRVFGPGEDNEVVSIFVYGATGAGEKHSPCSGVLEIRASHSKPSRPFMSALRPPKMSSHVKWPSPILKYTTKNVIDLINPGGVPLNVREDGTKTGVNIPGLTRHKPKTPEELLKLLQHGNSNRSQHPTDANAESSRSHAVFSGFSHSERSILRIKVLMFKTAKLSMIDLAGSERGTVTSNRGAARKKEGANINKSLLALGNWYQCFSRRI</sequence>
<dbReference type="PROSITE" id="PS00411">
    <property type="entry name" value="KINESIN_MOTOR_1"/>
    <property type="match status" value="1"/>
</dbReference>
<dbReference type="PRINTS" id="PR00380">
    <property type="entry name" value="KINESINHEAVY"/>
</dbReference>
<dbReference type="AlphaFoldDB" id="A0A7R8H8J1"/>
<comment type="similarity">
    <text evidence="5 6">Belongs to the TRAFAC class myosin-kinesin ATPase superfamily. Kinesin family.</text>
</comment>
<evidence type="ECO:0000256" key="7">
    <source>
        <dbReference type="SAM" id="MobiDB-lite"/>
    </source>
</evidence>
<proteinExistence type="inferred from homology"/>
<evidence type="ECO:0000313" key="8">
    <source>
        <dbReference type="EMBL" id="CAF2939314.1"/>
    </source>
</evidence>
<dbReference type="SUPFAM" id="SSF52540">
    <property type="entry name" value="P-loop containing nucleoside triphosphate hydrolases"/>
    <property type="match status" value="1"/>
</dbReference>
<dbReference type="InterPro" id="IPR036961">
    <property type="entry name" value="Kinesin_motor_dom_sf"/>
</dbReference>
<evidence type="ECO:0000256" key="3">
    <source>
        <dbReference type="ARBA" id="ARBA00022840"/>
    </source>
</evidence>
<comment type="caution">
    <text evidence="5">Lacks conserved residue(s) required for the propagation of feature annotation.</text>
</comment>
<dbReference type="GO" id="GO:0005874">
    <property type="term" value="C:microtubule"/>
    <property type="evidence" value="ECO:0007669"/>
    <property type="project" value="UniProtKB-KW"/>
</dbReference>
<feature type="compositionally biased region" description="Basic residues" evidence="7">
    <location>
        <begin position="1"/>
        <end position="10"/>
    </location>
</feature>
<keyword evidence="6" id="KW-0493">Microtubule</keyword>
<dbReference type="Gene3D" id="3.40.850.10">
    <property type="entry name" value="Kinesin motor domain"/>
    <property type="match status" value="1"/>
</dbReference>
<dbReference type="OrthoDB" id="3176171at2759"/>
<dbReference type="PANTHER" id="PTHR47968:SF65">
    <property type="entry name" value="KINESIN MOTOR DOMAIN-CONTAINING PROTEIN"/>
    <property type="match status" value="1"/>
</dbReference>
<gene>
    <name evidence="8" type="ORF">LSAA_10428</name>
</gene>
<evidence type="ECO:0000256" key="6">
    <source>
        <dbReference type="RuleBase" id="RU000394"/>
    </source>
</evidence>
<reference evidence="8" key="1">
    <citation type="submission" date="2021-02" db="EMBL/GenBank/DDBJ databases">
        <authorList>
            <person name="Bekaert M."/>
        </authorList>
    </citation>
    <scope>NUCLEOTIDE SEQUENCE</scope>
    <source>
        <strain evidence="8">IoA-00</strain>
    </source>
</reference>
<dbReference type="PROSITE" id="PS50067">
    <property type="entry name" value="KINESIN_MOTOR_2"/>
    <property type="match status" value="1"/>
</dbReference>
<protein>
    <recommendedName>
        <fullName evidence="6">Kinesin-like protein</fullName>
    </recommendedName>
</protein>
<evidence type="ECO:0000313" key="9">
    <source>
        <dbReference type="Proteomes" id="UP000675881"/>
    </source>
</evidence>
<organism evidence="8 9">
    <name type="scientific">Lepeophtheirus salmonis</name>
    <name type="common">Salmon louse</name>
    <name type="synonym">Caligus salmonis</name>
    <dbReference type="NCBI Taxonomy" id="72036"/>
    <lineage>
        <taxon>Eukaryota</taxon>
        <taxon>Metazoa</taxon>
        <taxon>Ecdysozoa</taxon>
        <taxon>Arthropoda</taxon>
        <taxon>Crustacea</taxon>
        <taxon>Multicrustacea</taxon>
        <taxon>Hexanauplia</taxon>
        <taxon>Copepoda</taxon>
        <taxon>Siphonostomatoida</taxon>
        <taxon>Caligidae</taxon>
        <taxon>Lepeophtheirus</taxon>
    </lineage>
</organism>
<dbReference type="Pfam" id="PF00225">
    <property type="entry name" value="Kinesin"/>
    <property type="match status" value="1"/>
</dbReference>
<evidence type="ECO:0000256" key="2">
    <source>
        <dbReference type="ARBA" id="ARBA00022741"/>
    </source>
</evidence>
<keyword evidence="4" id="KW-0963">Cytoplasm</keyword>
<keyword evidence="6" id="KW-0505">Motor protein</keyword>
<evidence type="ECO:0000256" key="5">
    <source>
        <dbReference type="PROSITE-ProRule" id="PRU00283"/>
    </source>
</evidence>
<dbReference type="GO" id="GO:0007018">
    <property type="term" value="P:microtubule-based movement"/>
    <property type="evidence" value="ECO:0007669"/>
    <property type="project" value="InterPro"/>
</dbReference>
<feature type="region of interest" description="Disordered" evidence="7">
    <location>
        <begin position="1"/>
        <end position="41"/>
    </location>
</feature>
<dbReference type="InterPro" id="IPR027417">
    <property type="entry name" value="P-loop_NTPase"/>
</dbReference>
<dbReference type="InterPro" id="IPR001752">
    <property type="entry name" value="Kinesin_motor_dom"/>
</dbReference>
<dbReference type="InterPro" id="IPR027640">
    <property type="entry name" value="Kinesin-like_fam"/>
</dbReference>
<dbReference type="EMBL" id="HG994584">
    <property type="protein sequence ID" value="CAF2939314.1"/>
    <property type="molecule type" value="Genomic_DNA"/>
</dbReference>
<dbReference type="SMART" id="SM00129">
    <property type="entry name" value="KISc"/>
    <property type="match status" value="1"/>
</dbReference>
<dbReference type="GO" id="GO:0005524">
    <property type="term" value="F:ATP binding"/>
    <property type="evidence" value="ECO:0007669"/>
    <property type="project" value="UniProtKB-KW"/>
</dbReference>
<dbReference type="InterPro" id="IPR019821">
    <property type="entry name" value="Kinesin_motor_CS"/>
</dbReference>
<evidence type="ECO:0000256" key="1">
    <source>
        <dbReference type="ARBA" id="ARBA00004245"/>
    </source>
</evidence>
<keyword evidence="9" id="KW-1185">Reference proteome</keyword>
<keyword evidence="3 6" id="KW-0067">ATP-binding</keyword>
<evidence type="ECO:0000256" key="4">
    <source>
        <dbReference type="ARBA" id="ARBA00023212"/>
    </source>
</evidence>
<name>A0A7R8H8J1_LEPSM</name>
<dbReference type="GO" id="GO:0003777">
    <property type="term" value="F:microtubule motor activity"/>
    <property type="evidence" value="ECO:0007669"/>
    <property type="project" value="InterPro"/>
</dbReference>
<dbReference type="Proteomes" id="UP000675881">
    <property type="component" value="Chromosome 5"/>
</dbReference>
<dbReference type="GO" id="GO:0008017">
    <property type="term" value="F:microtubule binding"/>
    <property type="evidence" value="ECO:0007669"/>
    <property type="project" value="InterPro"/>
</dbReference>
<keyword evidence="4" id="KW-0206">Cytoskeleton</keyword>
<comment type="subcellular location">
    <subcellularLocation>
        <location evidence="1">Cytoplasm</location>
        <location evidence="1">Cytoskeleton</location>
    </subcellularLocation>
</comment>
<accession>A0A7R8H8J1</accession>
<keyword evidence="2 6" id="KW-0547">Nucleotide-binding</keyword>
<dbReference type="PANTHER" id="PTHR47968">
    <property type="entry name" value="CENTROMERE PROTEIN E"/>
    <property type="match status" value="1"/>
</dbReference>